<feature type="compositionally biased region" description="Low complexity" evidence="4">
    <location>
        <begin position="381"/>
        <end position="397"/>
    </location>
</feature>
<dbReference type="SUPFAM" id="SSF63829">
    <property type="entry name" value="Calcium-dependent phosphotriesterase"/>
    <property type="match status" value="1"/>
</dbReference>
<keyword evidence="1" id="KW-0677">Repeat</keyword>
<dbReference type="Pfam" id="PF00041">
    <property type="entry name" value="fn3"/>
    <property type="match status" value="1"/>
</dbReference>
<dbReference type="Gene3D" id="2.60.40.10">
    <property type="entry name" value="Immunoglobulins"/>
    <property type="match status" value="1"/>
</dbReference>
<feature type="region of interest" description="Disordered" evidence="4">
    <location>
        <begin position="379"/>
        <end position="436"/>
    </location>
</feature>
<organism evidence="6 7">
    <name type="scientific">Amycolatopsis cynarae</name>
    <dbReference type="NCBI Taxonomy" id="2995223"/>
    <lineage>
        <taxon>Bacteria</taxon>
        <taxon>Bacillati</taxon>
        <taxon>Actinomycetota</taxon>
        <taxon>Actinomycetes</taxon>
        <taxon>Pseudonocardiales</taxon>
        <taxon>Pseudonocardiaceae</taxon>
        <taxon>Amycolatopsis</taxon>
    </lineage>
</organism>
<keyword evidence="2" id="KW-0326">Glycosidase</keyword>
<keyword evidence="2" id="KW-0378">Hydrolase</keyword>
<feature type="region of interest" description="Disordered" evidence="4">
    <location>
        <begin position="328"/>
        <end position="347"/>
    </location>
</feature>
<dbReference type="InterPro" id="IPR013783">
    <property type="entry name" value="Ig-like_fold"/>
</dbReference>
<evidence type="ECO:0000259" key="5">
    <source>
        <dbReference type="PROSITE" id="PS50853"/>
    </source>
</evidence>
<evidence type="ECO:0000313" key="7">
    <source>
        <dbReference type="Proteomes" id="UP001163203"/>
    </source>
</evidence>
<name>A0ABY7BEJ8_9PSEU</name>
<reference evidence="6" key="1">
    <citation type="submission" date="2022-11" db="EMBL/GenBank/DDBJ databases">
        <authorList>
            <person name="Mo P."/>
        </authorList>
    </citation>
    <scope>NUCLEOTIDE SEQUENCE</scope>
    <source>
        <strain evidence="6">HUAS 11-8</strain>
    </source>
</reference>
<dbReference type="InterPro" id="IPR036116">
    <property type="entry name" value="FN3_sf"/>
</dbReference>
<evidence type="ECO:0000256" key="3">
    <source>
        <dbReference type="ARBA" id="ARBA00023326"/>
    </source>
</evidence>
<evidence type="ECO:0000256" key="4">
    <source>
        <dbReference type="SAM" id="MobiDB-lite"/>
    </source>
</evidence>
<dbReference type="SMART" id="SM00060">
    <property type="entry name" value="FN3"/>
    <property type="match status" value="2"/>
</dbReference>
<sequence>MDTTSPKSPARRRIFAALRSRAAVVVLVVGCLGTLGVAVTGQAPLPTGLQFIQVGHWVYNTASQAAVHVDGSTGQVDGRASVPGAEQGSPVAQGARSGYVVERSRITEFSKSTLTVESSRTAPAPEEPVVLEIADGPYLVYRNAGQVVRLGDPAATVPAGGPLSAPVATSDGTVWLHRIDDGSLCQLPRGAALLACPARLPQGHDGALTVVDDRPVAVDLRAGLLNPVGKDGLGDPADLGINLPSTAQIAGNSVDGRLAVVDPDRGQLQLIDAAGLLKGGPVAPPVTVDLPKDGKFTAPLATSHTVVLVDEAHHNVLSYDGRGSLKGVKNVPGQDGKVRPALGQDGRIYVDSPDGSHVLVVDGKDGSADDVNVDEQTRNHTTGTTEANPPAATEPAGPADPAPPAAPPAKPTQPVAAASPPGAPRNVSAVAGDGSARVSWTAPAANGAKILRYRLSWPGGSTTVDGSRTSTTVTGLVNGKSYVITVAAENSAGRGAAVSAGAVVPGHAADAPRVTATAGSGGVSVSWTTPNLYGATLDHYVVSASGQGDRSVTGTTTSYQGLTGAVTVTVRAVTRYGGAGSAVLTGSPGSAKVAVATGPPTVKITSVRSTNALLVNVNADGKGGAATCQASFMGVTSPWTPCSGPTQLTISNVLWAGAITIKVTIKNSAGSGTDSWTGTPQVTTGGFVFWFFPALLGRKKRRNARKVRRDSHAQSGL</sequence>
<dbReference type="PROSITE" id="PS50853">
    <property type="entry name" value="FN3"/>
    <property type="match status" value="1"/>
</dbReference>
<dbReference type="Proteomes" id="UP001163203">
    <property type="component" value="Chromosome"/>
</dbReference>
<feature type="domain" description="Fibronectin type-III" evidence="5">
    <location>
        <begin position="420"/>
        <end position="511"/>
    </location>
</feature>
<dbReference type="EMBL" id="CP113836">
    <property type="protein sequence ID" value="WAL69667.1"/>
    <property type="molecule type" value="Genomic_DNA"/>
</dbReference>
<dbReference type="InterPro" id="IPR050964">
    <property type="entry name" value="Striated_Muscle_Regulatory"/>
</dbReference>
<accession>A0ABY7BEJ8</accession>
<dbReference type="RefSeq" id="WP_268759751.1">
    <property type="nucleotide sequence ID" value="NZ_CP113836.1"/>
</dbReference>
<dbReference type="SUPFAM" id="SSF49265">
    <property type="entry name" value="Fibronectin type III"/>
    <property type="match status" value="1"/>
</dbReference>
<feature type="region of interest" description="Disordered" evidence="4">
    <location>
        <begin position="74"/>
        <end position="95"/>
    </location>
</feature>
<dbReference type="PANTHER" id="PTHR13817:SF73">
    <property type="entry name" value="FIBRONECTIN TYPE-III DOMAIN-CONTAINING PROTEIN"/>
    <property type="match status" value="1"/>
</dbReference>
<protein>
    <submittedName>
        <fullName evidence="6">Fibronectin type III domain-containing protein</fullName>
    </submittedName>
</protein>
<evidence type="ECO:0000256" key="2">
    <source>
        <dbReference type="ARBA" id="ARBA00023295"/>
    </source>
</evidence>
<dbReference type="CDD" id="cd00063">
    <property type="entry name" value="FN3"/>
    <property type="match status" value="1"/>
</dbReference>
<dbReference type="InterPro" id="IPR003961">
    <property type="entry name" value="FN3_dom"/>
</dbReference>
<feature type="compositionally biased region" description="Pro residues" evidence="4">
    <location>
        <begin position="398"/>
        <end position="411"/>
    </location>
</feature>
<evidence type="ECO:0000256" key="1">
    <source>
        <dbReference type="ARBA" id="ARBA00022737"/>
    </source>
</evidence>
<evidence type="ECO:0000313" key="6">
    <source>
        <dbReference type="EMBL" id="WAL69667.1"/>
    </source>
</evidence>
<dbReference type="PANTHER" id="PTHR13817">
    <property type="entry name" value="TITIN"/>
    <property type="match status" value="1"/>
</dbReference>
<proteinExistence type="predicted"/>
<gene>
    <name evidence="6" type="ORF">ORV05_10195</name>
</gene>
<feature type="region of interest" description="Disordered" evidence="4">
    <location>
        <begin position="353"/>
        <end position="372"/>
    </location>
</feature>
<keyword evidence="7" id="KW-1185">Reference proteome</keyword>
<keyword evidence="3" id="KW-0624">Polysaccharide degradation</keyword>
<keyword evidence="3" id="KW-0119">Carbohydrate metabolism</keyword>